<comment type="caution">
    <text evidence="3">The sequence shown here is derived from an EMBL/GenBank/DDBJ whole genome shotgun (WGS) entry which is preliminary data.</text>
</comment>
<organism evidence="3 4">
    <name type="scientific">Aurantimonas manganoxydans (strain ATCC BAA-1229 / DSM 21871 / SI85-9A1)</name>
    <dbReference type="NCBI Taxonomy" id="287752"/>
    <lineage>
        <taxon>Bacteria</taxon>
        <taxon>Pseudomonadati</taxon>
        <taxon>Pseudomonadota</taxon>
        <taxon>Alphaproteobacteria</taxon>
        <taxon>Hyphomicrobiales</taxon>
        <taxon>Aurantimonadaceae</taxon>
        <taxon>Aurantimonas</taxon>
    </lineage>
</organism>
<keyword evidence="1" id="KW-0378">Hydrolase</keyword>
<gene>
    <name evidence="3" type="ORF">SI859A1_00641</name>
</gene>
<dbReference type="ESTHER" id="mobas-q1ykk2">
    <property type="family name" value="BD-FAE"/>
</dbReference>
<evidence type="ECO:0000259" key="2">
    <source>
        <dbReference type="Pfam" id="PF20434"/>
    </source>
</evidence>
<proteinExistence type="predicted"/>
<dbReference type="InterPro" id="IPR050300">
    <property type="entry name" value="GDXG_lipolytic_enzyme"/>
</dbReference>
<dbReference type="Proteomes" id="UP000000321">
    <property type="component" value="Unassembled WGS sequence"/>
</dbReference>
<reference evidence="3 4" key="1">
    <citation type="journal article" date="2008" name="Appl. Environ. Microbiol.">
        <title>Genomic insights into Mn(II) oxidation by the marine alphaproteobacterium Aurantimonas sp. strain SI85-9A1.</title>
        <authorList>
            <person name="Dick G.J."/>
            <person name="Podell S."/>
            <person name="Johnson H.A."/>
            <person name="Rivera-Espinoza Y."/>
            <person name="Bernier-Latmani R."/>
            <person name="McCarthy J.K."/>
            <person name="Torpey J.W."/>
            <person name="Clement B.G."/>
            <person name="Gaasterland T."/>
            <person name="Tebo B.M."/>
        </authorList>
    </citation>
    <scope>NUCLEOTIDE SEQUENCE [LARGE SCALE GENOMIC DNA]</scope>
    <source>
        <strain evidence="3 4">SI85-9A1</strain>
    </source>
</reference>
<dbReference type="PANTHER" id="PTHR48081">
    <property type="entry name" value="AB HYDROLASE SUPERFAMILY PROTEIN C4A8.06C"/>
    <property type="match status" value="1"/>
</dbReference>
<name>Q1YKK2_AURMS</name>
<dbReference type="EMBL" id="AAPJ01000002">
    <property type="protein sequence ID" value="EAS50521.1"/>
    <property type="molecule type" value="Genomic_DNA"/>
</dbReference>
<feature type="domain" description="BD-FAE-like" evidence="2">
    <location>
        <begin position="78"/>
        <end position="267"/>
    </location>
</feature>
<dbReference type="HOGENOM" id="CLU_012494_4_1_5"/>
<dbReference type="BioCyc" id="AURANTIMONAS:SI859A1_00641-MONOMER"/>
<dbReference type="GO" id="GO:0016787">
    <property type="term" value="F:hydrolase activity"/>
    <property type="evidence" value="ECO:0007669"/>
    <property type="project" value="UniProtKB-KW"/>
</dbReference>
<protein>
    <submittedName>
        <fullName evidence="3">Possible lipase/esterase</fullName>
    </submittedName>
</protein>
<evidence type="ECO:0000256" key="1">
    <source>
        <dbReference type="ARBA" id="ARBA00022801"/>
    </source>
</evidence>
<evidence type="ECO:0000313" key="4">
    <source>
        <dbReference type="Proteomes" id="UP000000321"/>
    </source>
</evidence>
<dbReference type="AlphaFoldDB" id="Q1YKK2"/>
<dbReference type="Gene3D" id="3.40.50.1820">
    <property type="entry name" value="alpha/beta hydrolase"/>
    <property type="match status" value="1"/>
</dbReference>
<dbReference type="SUPFAM" id="SSF53474">
    <property type="entry name" value="alpha/beta-Hydrolases"/>
    <property type="match status" value="1"/>
</dbReference>
<dbReference type="PANTHER" id="PTHR48081:SF9">
    <property type="entry name" value="CARBOXYLESTERASE"/>
    <property type="match status" value="1"/>
</dbReference>
<dbReference type="InterPro" id="IPR029058">
    <property type="entry name" value="AB_hydrolase_fold"/>
</dbReference>
<keyword evidence="4" id="KW-1185">Reference proteome</keyword>
<accession>Q1YKK2</accession>
<dbReference type="Pfam" id="PF20434">
    <property type="entry name" value="BD-FAE"/>
    <property type="match status" value="1"/>
</dbReference>
<dbReference type="InterPro" id="IPR049492">
    <property type="entry name" value="BD-FAE-like_dom"/>
</dbReference>
<sequence length="320" mass="34036">MAGLLRHGAALHPGVMRADLFLRLLPSRWPRRAAIFLSLVAGLALSGCAAVLNAATSGDGYGVVSDIPYGSGERGRYDLYIPATVTETTPLVVFIYGGSWDSGDKETYLFVGQSLASAGIIVAIPDYRLYPEVRFPGFVEDAAEATARAIAAVRGGAYGMPGGAHPVFLMGHSAGAEIAGLLATNGEWLAREGAAIETLAGFIGLAGPYDFLPLTEDRYKQIFTEETRSASQPVNFVDGDEPPMLLIAGEDDTTVDPQNTRSLAAKMRAQGGDATDIIYPGVDHIGAITSFATALPMNDETIRDRTLLFIRERSHQETAQ</sequence>
<evidence type="ECO:0000313" key="3">
    <source>
        <dbReference type="EMBL" id="EAS50521.1"/>
    </source>
</evidence>